<protein>
    <submittedName>
        <fullName evidence="2">Uncharacterized protein</fullName>
    </submittedName>
</protein>
<evidence type="ECO:0000313" key="3">
    <source>
        <dbReference type="Proteomes" id="UP000002899"/>
    </source>
</evidence>
<name>A0A1R4AAT8_BABMR</name>
<dbReference type="GeneID" id="24424483"/>
<gene>
    <name evidence="2" type="ORF">BMR1_02g03505</name>
</gene>
<dbReference type="KEGG" id="bmic:BMR1_02g03505"/>
<dbReference type="AlphaFoldDB" id="A0A1R4AAT8"/>
<keyword evidence="3" id="KW-1185">Reference proteome</keyword>
<keyword evidence="1" id="KW-1133">Transmembrane helix</keyword>
<proteinExistence type="predicted"/>
<sequence length="126" mass="14308">MNNGSKTLILFGVWIWVFGYYLSVWNLQTKVLLCYCIVAACTISVIESDNTNDTIFDRVLLLNRFNKMHYRRFAAFLIGFPGLFALDFNLTGLGSIMLVIGGLYRLGSGEERSEIECGYDTCYTMV</sequence>
<reference evidence="2 3" key="2">
    <citation type="journal article" date="2013" name="PLoS ONE">
        <title>Whole genome mapping and re-organization of the nuclear and mitochondrial genomes of Babesia microti isolates.</title>
        <authorList>
            <person name="Cornillot E."/>
            <person name="Dassouli A."/>
            <person name="Garg A."/>
            <person name="Pachikara N."/>
            <person name="Randazzo S."/>
            <person name="Depoix D."/>
            <person name="Carcy B."/>
            <person name="Delbecq S."/>
            <person name="Frutos R."/>
            <person name="Silva J.C."/>
            <person name="Sutton R."/>
            <person name="Krause P.J."/>
            <person name="Mamoun C.B."/>
        </authorList>
    </citation>
    <scope>NUCLEOTIDE SEQUENCE [LARGE SCALE GENOMIC DNA]</scope>
    <source>
        <strain evidence="2 3">RI</strain>
    </source>
</reference>
<evidence type="ECO:0000313" key="2">
    <source>
        <dbReference type="EMBL" id="SJK86111.1"/>
    </source>
</evidence>
<organism evidence="2 3">
    <name type="scientific">Babesia microti (strain RI)</name>
    <dbReference type="NCBI Taxonomy" id="1133968"/>
    <lineage>
        <taxon>Eukaryota</taxon>
        <taxon>Sar</taxon>
        <taxon>Alveolata</taxon>
        <taxon>Apicomplexa</taxon>
        <taxon>Aconoidasida</taxon>
        <taxon>Piroplasmida</taxon>
        <taxon>Babesiidae</taxon>
        <taxon>Babesia</taxon>
    </lineage>
</organism>
<dbReference type="RefSeq" id="XP_021338307.1">
    <property type="nucleotide sequence ID" value="XM_021481695.1"/>
</dbReference>
<dbReference type="EMBL" id="FO082872">
    <property type="protein sequence ID" value="SJK86111.1"/>
    <property type="molecule type" value="Genomic_DNA"/>
</dbReference>
<evidence type="ECO:0000256" key="1">
    <source>
        <dbReference type="SAM" id="Phobius"/>
    </source>
</evidence>
<reference evidence="2 3" key="1">
    <citation type="journal article" date="2012" name="Nucleic Acids Res.">
        <title>Sequencing of the smallest Apicomplexan genome from the human pathogen Babesia microti.</title>
        <authorList>
            <person name="Cornillot E."/>
            <person name="Hadj-Kaddour K."/>
            <person name="Dassouli A."/>
            <person name="Noel B."/>
            <person name="Ranwez V."/>
            <person name="Vacherie B."/>
            <person name="Augagneur Y."/>
            <person name="Bres V."/>
            <person name="Duclos A."/>
            <person name="Randazzo S."/>
            <person name="Carcy B."/>
            <person name="Debierre-Grockiego F."/>
            <person name="Delbecq S."/>
            <person name="Moubri-Menage K."/>
            <person name="Shams-Eldin H."/>
            <person name="Usmani-Brown S."/>
            <person name="Bringaud F."/>
            <person name="Wincker P."/>
            <person name="Vivares C.P."/>
            <person name="Schwarz R.T."/>
            <person name="Schetters T.P."/>
            <person name="Krause P.J."/>
            <person name="Gorenflot A."/>
            <person name="Berry V."/>
            <person name="Barbe V."/>
            <person name="Ben Mamoun C."/>
        </authorList>
    </citation>
    <scope>NUCLEOTIDE SEQUENCE [LARGE SCALE GENOMIC DNA]</scope>
    <source>
        <strain evidence="2 3">RI</strain>
    </source>
</reference>
<feature type="transmembrane region" description="Helical" evidence="1">
    <location>
        <begin position="73"/>
        <end position="104"/>
    </location>
</feature>
<dbReference type="VEuPathDB" id="PiroplasmaDB:BMR1_02g03505"/>
<accession>A0A1R4AAT8</accession>
<keyword evidence="1" id="KW-0812">Transmembrane</keyword>
<dbReference type="Proteomes" id="UP000002899">
    <property type="component" value="Chromosome II"/>
</dbReference>
<reference evidence="2 3" key="3">
    <citation type="journal article" date="2016" name="Sci. Rep.">
        <title>Genome-wide diversity and gene expression profiling of Babesia microti isolates identify polymorphic genes that mediate host-pathogen interactions.</title>
        <authorList>
            <person name="Silva J.C."/>
            <person name="Cornillot E."/>
            <person name="McCracken C."/>
            <person name="Usmani-Brown S."/>
            <person name="Dwivedi A."/>
            <person name="Ifeonu O.O."/>
            <person name="Crabtree J."/>
            <person name="Gotia H.T."/>
            <person name="Virji A.Z."/>
            <person name="Reynes C."/>
            <person name="Colinge J."/>
            <person name="Kumar V."/>
            <person name="Lawres L."/>
            <person name="Pazzi J.E."/>
            <person name="Pablo J.V."/>
            <person name="Hung C."/>
            <person name="Brancato J."/>
            <person name="Kumari P."/>
            <person name="Orvis J."/>
            <person name="Tretina K."/>
            <person name="Chibucos M."/>
            <person name="Ott S."/>
            <person name="Sadzewicz L."/>
            <person name="Sengamalay N."/>
            <person name="Shetty A.C."/>
            <person name="Su Q."/>
            <person name="Tallon L."/>
            <person name="Fraser C.M."/>
            <person name="Frutos R."/>
            <person name="Molina D.M."/>
            <person name="Krause P.J."/>
            <person name="Ben Mamoun C."/>
        </authorList>
    </citation>
    <scope>NUCLEOTIDE SEQUENCE [LARGE SCALE GENOMIC DNA]</scope>
    <source>
        <strain evidence="2 3">RI</strain>
    </source>
</reference>
<feature type="transmembrane region" description="Helical" evidence="1">
    <location>
        <begin position="7"/>
        <end position="23"/>
    </location>
</feature>
<keyword evidence="1" id="KW-0472">Membrane</keyword>